<protein>
    <submittedName>
        <fullName evidence="4">Uncharacterized protein</fullName>
    </submittedName>
</protein>
<dbReference type="AlphaFoldDB" id="A0A448ZHB3"/>
<feature type="compositionally biased region" description="Basic residues" evidence="2">
    <location>
        <begin position="388"/>
        <end position="398"/>
    </location>
</feature>
<feature type="compositionally biased region" description="Acidic residues" evidence="2">
    <location>
        <begin position="151"/>
        <end position="163"/>
    </location>
</feature>
<feature type="region of interest" description="Disordered" evidence="2">
    <location>
        <begin position="739"/>
        <end position="797"/>
    </location>
</feature>
<feature type="compositionally biased region" description="Basic and acidic residues" evidence="2">
    <location>
        <begin position="300"/>
        <end position="311"/>
    </location>
</feature>
<sequence length="1076" mass="120251">MGKSAARDTMVLLLSVLLLVMSSTSSASFLDKDKVRSIRANSAKPTRNLSFVHSSRHRCGNREYGFPKRTDKIAATFLSKLRGGSNKSESVANGGANESTTDNNGKRTSSKAKENRNRNKNKYKKQLVHKDENKNKRSDSNTKNKRKVTTDEEEEVVDEENGVDCDHSLGSRENKSDTSSIKLIEQNRPSKLFLVDPFRMNELARYEASIEQEVETNDENDDAEEETTPIAARKEMSHESKNEEDDEERDRRNKKGKKKWDRTKAATVTEPPTNEGSKSGEEGEPLIASDDGEVSNGLEEDPRIEGDEQTTKSDSVTTDDSNSFWWVDVWTQHLSDPEDFEGEHVGDADVEEGIDIDVALEIVDKERSGSSESNGKFGIEDGSEVKEKRSKGRKKKNKGDRSTSENIKLSKAPDGNITVSSDIVCPSVIEAEESSTKENAATSTADENAKMAVSELDVAPSYLSSGAWITIDNLLTIGLASKYPALRFSRKIRTVRKLSARITGLHGVMSGKPIRSLSDLMNGTDTDIDTNSTNIDHGSMYSIKKQIAAIDKARERVELAEAEEKVRRRKRSFFGFRVKSDVEIEAAVHKIQKSEDDPTSDKEKIEKTKVPQKSPEEMEEEYQRMERVREIDTLISEGQRQLAELICEKDVLQRRPNPLFNYTTKETITRTEVSTNDEAVIDGIHQSGSQTDPNATKKVKIQATRKIIFPPDDLVAEYLDMMLSTRRLTKMNHTQLWREGENAEDDDEESIGDDLFTPSADVHRLYQRSPRDSDGNGSKKGSRNGKKGGGGSWLLRQSIGNGPTLGEKIGQAAETAAYKAVTNALMSFLARLISSLHGINVMKHSDIRLVLEQSPDLPPVPKDGIIRGDHSNYAEETIKTVMRQKSRRSKKRSSKRRLSETLFVQQEAVTETLLSHVQISAPLLKLFPLAWQRALLGNIIALSCAIISDFVEGLHFQILGHELSFSFRPITEVDMARHFQMAGGRFNQRRYKAAEFEAAVQATAEDLKEELKFLDSWHERALGSGVLRTQIADMIARIVLTLTDDVLSGARMDLWSVQAGGPRMLAGLEHRIEERS</sequence>
<keyword evidence="5" id="KW-1185">Reference proteome</keyword>
<gene>
    <name evidence="4" type="ORF">PSNMU_V1.4_AUG-EV-PASAV3_0083370</name>
</gene>
<evidence type="ECO:0000313" key="5">
    <source>
        <dbReference type="Proteomes" id="UP000291116"/>
    </source>
</evidence>
<feature type="compositionally biased region" description="Basic residues" evidence="2">
    <location>
        <begin position="118"/>
        <end position="127"/>
    </location>
</feature>
<feature type="compositionally biased region" description="Basic and acidic residues" evidence="2">
    <location>
        <begin position="761"/>
        <end position="774"/>
    </location>
</feature>
<dbReference type="EMBL" id="CAACVS010000350">
    <property type="protein sequence ID" value="VEU41422.1"/>
    <property type="molecule type" value="Genomic_DNA"/>
</dbReference>
<feature type="compositionally biased region" description="Polar residues" evidence="2">
    <location>
        <begin position="85"/>
        <end position="107"/>
    </location>
</feature>
<feature type="region of interest" description="Disordered" evidence="2">
    <location>
        <begin position="589"/>
        <end position="619"/>
    </location>
</feature>
<evidence type="ECO:0000256" key="2">
    <source>
        <dbReference type="SAM" id="MobiDB-lite"/>
    </source>
</evidence>
<keyword evidence="1" id="KW-0175">Coiled coil</keyword>
<feature type="coiled-coil region" evidence="1">
    <location>
        <begin position="543"/>
        <end position="572"/>
    </location>
</feature>
<feature type="compositionally biased region" description="Basic and acidic residues" evidence="2">
    <location>
        <begin position="164"/>
        <end position="176"/>
    </location>
</feature>
<feature type="compositionally biased region" description="Acidic residues" evidence="2">
    <location>
        <begin position="742"/>
        <end position="752"/>
    </location>
</feature>
<feature type="chain" id="PRO_5019019121" evidence="3">
    <location>
        <begin position="28"/>
        <end position="1076"/>
    </location>
</feature>
<evidence type="ECO:0000256" key="3">
    <source>
        <dbReference type="SAM" id="SignalP"/>
    </source>
</evidence>
<feature type="compositionally biased region" description="Basic and acidic residues" evidence="2">
    <location>
        <begin position="232"/>
        <end position="241"/>
    </location>
</feature>
<name>A0A448ZHB3_9STRA</name>
<feature type="signal peptide" evidence="3">
    <location>
        <begin position="1"/>
        <end position="27"/>
    </location>
</feature>
<feature type="region of interest" description="Disordered" evidence="2">
    <location>
        <begin position="212"/>
        <end position="323"/>
    </location>
</feature>
<proteinExistence type="predicted"/>
<accession>A0A448ZHB3</accession>
<feature type="compositionally biased region" description="Basic and acidic residues" evidence="2">
    <location>
        <begin position="128"/>
        <end position="142"/>
    </location>
</feature>
<dbReference type="Proteomes" id="UP000291116">
    <property type="component" value="Unassembled WGS sequence"/>
</dbReference>
<dbReference type="OrthoDB" id="194000at2759"/>
<feature type="compositionally biased region" description="Acidic residues" evidence="2">
    <location>
        <begin position="212"/>
        <end position="227"/>
    </location>
</feature>
<feature type="compositionally biased region" description="Low complexity" evidence="2">
    <location>
        <begin position="312"/>
        <end position="323"/>
    </location>
</feature>
<reference evidence="4 5" key="1">
    <citation type="submission" date="2019-01" db="EMBL/GenBank/DDBJ databases">
        <authorList>
            <person name="Ferrante I. M."/>
        </authorList>
    </citation>
    <scope>NUCLEOTIDE SEQUENCE [LARGE SCALE GENOMIC DNA]</scope>
    <source>
        <strain evidence="4 5">B856</strain>
    </source>
</reference>
<evidence type="ECO:0000256" key="1">
    <source>
        <dbReference type="SAM" id="Coils"/>
    </source>
</evidence>
<feature type="compositionally biased region" description="Basic and acidic residues" evidence="2">
    <location>
        <begin position="589"/>
        <end position="609"/>
    </location>
</feature>
<organism evidence="4 5">
    <name type="scientific">Pseudo-nitzschia multistriata</name>
    <dbReference type="NCBI Taxonomy" id="183589"/>
    <lineage>
        <taxon>Eukaryota</taxon>
        <taxon>Sar</taxon>
        <taxon>Stramenopiles</taxon>
        <taxon>Ochrophyta</taxon>
        <taxon>Bacillariophyta</taxon>
        <taxon>Bacillariophyceae</taxon>
        <taxon>Bacillariophycidae</taxon>
        <taxon>Bacillariales</taxon>
        <taxon>Bacillariaceae</taxon>
        <taxon>Pseudo-nitzschia</taxon>
    </lineage>
</organism>
<evidence type="ECO:0000313" key="4">
    <source>
        <dbReference type="EMBL" id="VEU41422.1"/>
    </source>
</evidence>
<feature type="region of interest" description="Disordered" evidence="2">
    <location>
        <begin position="84"/>
        <end position="183"/>
    </location>
</feature>
<feature type="compositionally biased region" description="Basic residues" evidence="2">
    <location>
        <begin position="252"/>
        <end position="261"/>
    </location>
</feature>
<keyword evidence="3" id="KW-0732">Signal</keyword>
<feature type="region of interest" description="Disordered" evidence="2">
    <location>
        <begin position="365"/>
        <end position="412"/>
    </location>
</feature>